<evidence type="ECO:0000313" key="2">
    <source>
        <dbReference type="EMBL" id="EDN98945.1"/>
    </source>
</evidence>
<dbReference type="KEGG" id="ssl:SS1G_13804"/>
<keyword evidence="1" id="KW-0732">Signal</keyword>
<evidence type="ECO:0000313" key="3">
    <source>
        <dbReference type="Proteomes" id="UP000001312"/>
    </source>
</evidence>
<feature type="chain" id="PRO_5002706110" evidence="1">
    <location>
        <begin position="20"/>
        <end position="100"/>
    </location>
</feature>
<reference evidence="3" key="1">
    <citation type="journal article" date="2011" name="PLoS Genet.">
        <title>Genomic analysis of the necrotrophic fungal pathogens Sclerotinia sclerotiorum and Botrytis cinerea.</title>
        <authorList>
            <person name="Amselem J."/>
            <person name="Cuomo C.A."/>
            <person name="van Kan J.A."/>
            <person name="Viaud M."/>
            <person name="Benito E.P."/>
            <person name="Couloux A."/>
            <person name="Coutinho P.M."/>
            <person name="de Vries R.P."/>
            <person name="Dyer P.S."/>
            <person name="Fillinger S."/>
            <person name="Fournier E."/>
            <person name="Gout L."/>
            <person name="Hahn M."/>
            <person name="Kohn L."/>
            <person name="Lapalu N."/>
            <person name="Plummer K.M."/>
            <person name="Pradier J.M."/>
            <person name="Quevillon E."/>
            <person name="Sharon A."/>
            <person name="Simon A."/>
            <person name="ten Have A."/>
            <person name="Tudzynski B."/>
            <person name="Tudzynski P."/>
            <person name="Wincker P."/>
            <person name="Andrew M."/>
            <person name="Anthouard V."/>
            <person name="Beever R.E."/>
            <person name="Beffa R."/>
            <person name="Benoit I."/>
            <person name="Bouzid O."/>
            <person name="Brault B."/>
            <person name="Chen Z."/>
            <person name="Choquer M."/>
            <person name="Collemare J."/>
            <person name="Cotton P."/>
            <person name="Danchin E.G."/>
            <person name="Da Silva C."/>
            <person name="Gautier A."/>
            <person name="Giraud C."/>
            <person name="Giraud T."/>
            <person name="Gonzalez C."/>
            <person name="Grossetete S."/>
            <person name="Guldener U."/>
            <person name="Henrissat B."/>
            <person name="Howlett B.J."/>
            <person name="Kodira C."/>
            <person name="Kretschmer M."/>
            <person name="Lappartient A."/>
            <person name="Leroch M."/>
            <person name="Levis C."/>
            <person name="Mauceli E."/>
            <person name="Neuveglise C."/>
            <person name="Oeser B."/>
            <person name="Pearson M."/>
            <person name="Poulain J."/>
            <person name="Poussereau N."/>
            <person name="Quesneville H."/>
            <person name="Rascle C."/>
            <person name="Schumacher J."/>
            <person name="Segurens B."/>
            <person name="Sexton A."/>
            <person name="Silva E."/>
            <person name="Sirven C."/>
            <person name="Soanes D.M."/>
            <person name="Talbot N.J."/>
            <person name="Templeton M."/>
            <person name="Yandava C."/>
            <person name="Yarden O."/>
            <person name="Zeng Q."/>
            <person name="Rollins J.A."/>
            <person name="Lebrun M.H."/>
            <person name="Dickman M."/>
        </authorList>
    </citation>
    <scope>NUCLEOTIDE SEQUENCE [LARGE SCALE GENOMIC DNA]</scope>
    <source>
        <strain evidence="3">ATCC 18683 / 1980 / Ss-1</strain>
    </source>
</reference>
<accession>A7F874</accession>
<dbReference type="InParanoid" id="A7F874"/>
<dbReference type="Proteomes" id="UP000001312">
    <property type="component" value="Unassembled WGS sequence"/>
</dbReference>
<dbReference type="AlphaFoldDB" id="A7F874"/>
<keyword evidence="3" id="KW-1185">Reference proteome</keyword>
<gene>
    <name evidence="2" type="ORF">SS1G_13804</name>
</gene>
<protein>
    <submittedName>
        <fullName evidence="2">Uncharacterized protein</fullName>
    </submittedName>
</protein>
<organism evidence="2 3">
    <name type="scientific">Sclerotinia sclerotiorum (strain ATCC 18683 / 1980 / Ss-1)</name>
    <name type="common">White mold</name>
    <name type="synonym">Whetzelinia sclerotiorum</name>
    <dbReference type="NCBI Taxonomy" id="665079"/>
    <lineage>
        <taxon>Eukaryota</taxon>
        <taxon>Fungi</taxon>
        <taxon>Dikarya</taxon>
        <taxon>Ascomycota</taxon>
        <taxon>Pezizomycotina</taxon>
        <taxon>Leotiomycetes</taxon>
        <taxon>Helotiales</taxon>
        <taxon>Sclerotiniaceae</taxon>
        <taxon>Sclerotinia</taxon>
    </lineage>
</organism>
<sequence length="100" mass="11952">MISLQSLVYIHLNLSLALAAAMSKKQQVTHYPKVQTTLIIITHRLQTAYLIKLYPLKYNPQWNKRRQLNQWGNRVKGLFSDNRYLIYTREKLISYIQMRT</sequence>
<dbReference type="GeneID" id="5481313"/>
<feature type="signal peptide" evidence="1">
    <location>
        <begin position="1"/>
        <end position="19"/>
    </location>
</feature>
<evidence type="ECO:0000256" key="1">
    <source>
        <dbReference type="SAM" id="SignalP"/>
    </source>
</evidence>
<name>A7F874_SCLS1</name>
<dbReference type="EMBL" id="CH476647">
    <property type="protein sequence ID" value="EDN98945.1"/>
    <property type="molecule type" value="Genomic_DNA"/>
</dbReference>
<dbReference type="RefSeq" id="XP_001585236.1">
    <property type="nucleotide sequence ID" value="XM_001585186.1"/>
</dbReference>
<proteinExistence type="predicted"/>
<dbReference type="HOGENOM" id="CLU_2307754_0_0_1"/>